<dbReference type="Pfam" id="PF05159">
    <property type="entry name" value="Capsule_synth"/>
    <property type="match status" value="3"/>
</dbReference>
<dbReference type="AlphaFoldDB" id="A0A0U1PYZ0"/>
<evidence type="ECO:0008006" key="3">
    <source>
        <dbReference type="Google" id="ProtNLM"/>
    </source>
</evidence>
<gene>
    <name evidence="1" type="ORF">AAV94_08890</name>
</gene>
<dbReference type="PATRIC" id="fig|1610491.3.peg.1894"/>
<dbReference type="CDD" id="cd16440">
    <property type="entry name" value="beta_Kdo_transferase_KpsC_1"/>
    <property type="match status" value="1"/>
</dbReference>
<name>A0A0U1PYZ0_9BURK</name>
<accession>A0A0U1PYZ0</accession>
<dbReference type="GO" id="GO:0000271">
    <property type="term" value="P:polysaccharide biosynthetic process"/>
    <property type="evidence" value="ECO:0007669"/>
    <property type="project" value="InterPro"/>
</dbReference>
<sequence>MPLRSNISKVATLSTGIARLVALPVLLGQSVSHVRALQQPLDFQAVLCWGLRPNASRAEAYAAKHGLPLWRLEDGFLRSVGLGSQDSPLSIVLDKQGIYYDATRASALEAAIATPLASPQMQRAQQLMQSWRKARVSKYNHLRDPALSTLPRHFVLVADQTFGDASIRYGLGDTDSFKRMLDAALHNHPDCTVLVKIHPDVFAGRKRGHFDVKALAAMPRVQVLADDVHPVALLEHAEAVYTVTSQIGFEALLWDKPVYTFGMPFYAGWGLTHDALPAPARRQPVPLEQLVHAALVEYPRYLDPETGQRCEVERLVEWMGLQRRMRTRLPKQVYALGFSRRKRPIAQRFLDGSQVVFTRHIRQVPAGATVALWGRNALPQGHPDASSLHIVRIEDGFLRSVGLGADLVQPLSWIVDAHGIYYDATTPSGLELLLKHTQFTPALCERAAALRAQIVQAGITKYNTGSRQAPPLAELRARAGSRAVLLVIGQVESDAALAWGAPATRTNIGLLQAVRNGNPDAYVIYKPHPDVQARLRAQGQGEGSAAQYCDEVLPDVPLPRLLDGVDEVHVMTSLAGFEALLRGRKVVTHGCPFYAGWGLTEDLLPMPRRQRPLTLDELVAGALILYPTYVSQTSGRFSTPERTLQELIAWRARGISTASRWLRVKRILLRAAQQAGWIKR</sequence>
<keyword evidence="2" id="KW-1185">Reference proteome</keyword>
<evidence type="ECO:0000313" key="2">
    <source>
        <dbReference type="Proteomes" id="UP000050580"/>
    </source>
</evidence>
<comment type="caution">
    <text evidence="1">The sequence shown here is derived from an EMBL/GenBank/DDBJ whole genome shotgun (WGS) entry which is preliminary data.</text>
</comment>
<dbReference type="GO" id="GO:0015774">
    <property type="term" value="P:polysaccharide transport"/>
    <property type="evidence" value="ECO:0007669"/>
    <property type="project" value="InterPro"/>
</dbReference>
<evidence type="ECO:0000313" key="1">
    <source>
        <dbReference type="EMBL" id="KKW67738.1"/>
    </source>
</evidence>
<dbReference type="STRING" id="1610491.AAV94_08890"/>
<dbReference type="Proteomes" id="UP000050580">
    <property type="component" value="Unassembled WGS sequence"/>
</dbReference>
<proteinExistence type="predicted"/>
<protein>
    <recommendedName>
        <fullName evidence="3">Capsular biosynthesis protein</fullName>
    </recommendedName>
</protein>
<dbReference type="CDD" id="cd16439">
    <property type="entry name" value="beta_Kdo_transferase_KpsC_2"/>
    <property type="match status" value="1"/>
</dbReference>
<dbReference type="EMBL" id="LBNQ01000025">
    <property type="protein sequence ID" value="KKW67738.1"/>
    <property type="molecule type" value="Genomic_DNA"/>
</dbReference>
<dbReference type="InterPro" id="IPR007833">
    <property type="entry name" value="Capsule_polysaccharide_synth"/>
</dbReference>
<reference evidence="1 2" key="1">
    <citation type="submission" date="2015-05" db="EMBL/GenBank/DDBJ databases">
        <title>Draft genome sequence of Lampropedia sp. CT6, isolated from the microbial mat of a hot water spring, located at Manikaran, India.</title>
        <authorList>
            <person name="Tripathi C."/>
            <person name="Rani P."/>
            <person name="Mahato N.K."/>
            <person name="Lal R."/>
        </authorList>
    </citation>
    <scope>NUCLEOTIDE SEQUENCE [LARGE SCALE GENOMIC DNA]</scope>
    <source>
        <strain evidence="1 2">CT6</strain>
    </source>
</reference>
<organism evidence="1 2">
    <name type="scientific">Lampropedia cohaerens</name>
    <dbReference type="NCBI Taxonomy" id="1610491"/>
    <lineage>
        <taxon>Bacteria</taxon>
        <taxon>Pseudomonadati</taxon>
        <taxon>Pseudomonadota</taxon>
        <taxon>Betaproteobacteria</taxon>
        <taxon>Burkholderiales</taxon>
        <taxon>Comamonadaceae</taxon>
        <taxon>Lampropedia</taxon>
    </lineage>
</organism>